<evidence type="ECO:0000313" key="5">
    <source>
        <dbReference type="Proteomes" id="UP000075243"/>
    </source>
</evidence>
<reference evidence="4" key="1">
    <citation type="journal article" date="2012" name="Nat. Biotechnol.">
        <title>Draft genome sequence of pigeonpea (Cajanus cajan), an orphan legume crop of resource-poor farmers.</title>
        <authorList>
            <person name="Varshney R.K."/>
            <person name="Chen W."/>
            <person name="Li Y."/>
            <person name="Bharti A.K."/>
            <person name="Saxena R.K."/>
            <person name="Schlueter J.A."/>
            <person name="Donoghue M.T."/>
            <person name="Azam S."/>
            <person name="Fan G."/>
            <person name="Whaley A.M."/>
            <person name="Farmer A.D."/>
            <person name="Sheridan J."/>
            <person name="Iwata A."/>
            <person name="Tuteja R."/>
            <person name="Penmetsa R.V."/>
            <person name="Wu W."/>
            <person name="Upadhyaya H.D."/>
            <person name="Yang S.P."/>
            <person name="Shah T."/>
            <person name="Saxena K.B."/>
            <person name="Michael T."/>
            <person name="McCombie W.R."/>
            <person name="Yang B."/>
            <person name="Zhang G."/>
            <person name="Yang H."/>
            <person name="Wang J."/>
            <person name="Spillane C."/>
            <person name="Cook D.R."/>
            <person name="May G.D."/>
            <person name="Xu X."/>
            <person name="Jackson S.A."/>
        </authorList>
    </citation>
    <scope>NUCLEOTIDE SEQUENCE [LARGE SCALE GENOMIC DNA]</scope>
</reference>
<proteinExistence type="predicted"/>
<evidence type="ECO:0000259" key="3">
    <source>
        <dbReference type="Pfam" id="PF14244"/>
    </source>
</evidence>
<evidence type="ECO:0000313" key="4">
    <source>
        <dbReference type="EMBL" id="KYP37855.1"/>
    </source>
</evidence>
<dbReference type="Pfam" id="PF03732">
    <property type="entry name" value="Retrotrans_gag"/>
    <property type="match status" value="1"/>
</dbReference>
<dbReference type="Proteomes" id="UP000075243">
    <property type="component" value="Unassembled WGS sequence"/>
</dbReference>
<dbReference type="AlphaFoldDB" id="A0A151R641"/>
<dbReference type="EMBL" id="KQ484062">
    <property type="protein sequence ID" value="KYP37855.1"/>
    <property type="molecule type" value="Genomic_DNA"/>
</dbReference>
<dbReference type="Pfam" id="PF14244">
    <property type="entry name" value="Retrotran_gag_3"/>
    <property type="match status" value="1"/>
</dbReference>
<dbReference type="Gramene" id="C.cajan_39767.t">
    <property type="protein sequence ID" value="C.cajan_39767.t.cds1"/>
    <property type="gene ID" value="C.cajan_39767"/>
</dbReference>
<evidence type="ECO:0008006" key="6">
    <source>
        <dbReference type="Google" id="ProtNLM"/>
    </source>
</evidence>
<feature type="domain" description="Retrotransposon gag" evidence="2">
    <location>
        <begin position="100"/>
        <end position="199"/>
    </location>
</feature>
<evidence type="ECO:0000256" key="1">
    <source>
        <dbReference type="SAM" id="MobiDB-lite"/>
    </source>
</evidence>
<protein>
    <recommendedName>
        <fullName evidence="6">Retrotransposon gag domain-containing protein</fullName>
    </recommendedName>
</protein>
<keyword evidence="5" id="KW-1185">Reference proteome</keyword>
<feature type="region of interest" description="Disordered" evidence="1">
    <location>
        <begin position="1"/>
        <end position="38"/>
    </location>
</feature>
<name>A0A151R641_CAJCA</name>
<gene>
    <name evidence="4" type="ORF">KK1_040937</name>
</gene>
<evidence type="ECO:0000259" key="2">
    <source>
        <dbReference type="Pfam" id="PF03732"/>
    </source>
</evidence>
<dbReference type="PANTHER" id="PTHR37610">
    <property type="entry name" value="CCHC-TYPE DOMAIN-CONTAINING PROTEIN"/>
    <property type="match status" value="1"/>
</dbReference>
<dbReference type="OMA" id="RHTINEC"/>
<dbReference type="InterPro" id="IPR005162">
    <property type="entry name" value="Retrotrans_gag_dom"/>
</dbReference>
<dbReference type="InterPro" id="IPR029472">
    <property type="entry name" value="Copia-like_N"/>
</dbReference>
<feature type="domain" description="Retrotransposon Copia-like N-terminal" evidence="3">
    <location>
        <begin position="34"/>
        <end position="81"/>
    </location>
</feature>
<organism evidence="4 5">
    <name type="scientific">Cajanus cajan</name>
    <name type="common">Pigeon pea</name>
    <name type="synonym">Cajanus indicus</name>
    <dbReference type="NCBI Taxonomy" id="3821"/>
    <lineage>
        <taxon>Eukaryota</taxon>
        <taxon>Viridiplantae</taxon>
        <taxon>Streptophyta</taxon>
        <taxon>Embryophyta</taxon>
        <taxon>Tracheophyta</taxon>
        <taxon>Spermatophyta</taxon>
        <taxon>Magnoliopsida</taxon>
        <taxon>eudicotyledons</taxon>
        <taxon>Gunneridae</taxon>
        <taxon>Pentapetalae</taxon>
        <taxon>rosids</taxon>
        <taxon>fabids</taxon>
        <taxon>Fabales</taxon>
        <taxon>Fabaceae</taxon>
        <taxon>Papilionoideae</taxon>
        <taxon>50 kb inversion clade</taxon>
        <taxon>NPAAA clade</taxon>
        <taxon>indigoferoid/millettioid clade</taxon>
        <taxon>Phaseoleae</taxon>
        <taxon>Cajanus</taxon>
    </lineage>
</organism>
<feature type="compositionally biased region" description="Polar residues" evidence="1">
    <location>
        <begin position="1"/>
        <end position="29"/>
    </location>
</feature>
<sequence>MATPDNDSSGAEDNNTSPPFNDPSHNPSSPFHIHPSESPSSVIVTPALSANNFQSRSRSIRIALISNNKMGFLNGSIPKPAFTDPLYPHRERCNTLLMSWLLNSLSPSIAQSVIFFEISIDIWTDLRERFSQGDLLHVAELQEEIYALKQGNNNVNDYYTNLKSLWEELDNFRPLLPCSCSVKTFHQQDFIIRFLKGLDDCFSMNRGIPHSGRAIANKKCDHYGRLGHTIEVCYQKHGSSAPKCEHLRPHRSHR</sequence>
<dbReference type="PANTHER" id="PTHR37610:SF55">
    <property type="entry name" value="RETROTRANSPOSON COPIA-LIKE N-TERMINAL DOMAIN-CONTAINING PROTEIN"/>
    <property type="match status" value="1"/>
</dbReference>
<accession>A0A151R641</accession>